<dbReference type="EMBL" id="CP018145">
    <property type="protein sequence ID" value="ASJ57100.1"/>
    <property type="molecule type" value="Genomic_DNA"/>
</dbReference>
<feature type="transmembrane region" description="Helical" evidence="1">
    <location>
        <begin position="94"/>
        <end position="112"/>
    </location>
</feature>
<dbReference type="RefSeq" id="WP_088910563.1">
    <property type="nucleotide sequence ID" value="NZ_CP018145.1"/>
</dbReference>
<keyword evidence="1" id="KW-0812">Transmembrane</keyword>
<evidence type="ECO:0000313" key="3">
    <source>
        <dbReference type="Proteomes" id="UP000197781"/>
    </source>
</evidence>
<keyword evidence="1" id="KW-0472">Membrane</keyword>
<evidence type="ECO:0000313" key="2">
    <source>
        <dbReference type="EMBL" id="ASJ57100.1"/>
    </source>
</evidence>
<proteinExistence type="predicted"/>
<feature type="transmembrane region" description="Helical" evidence="1">
    <location>
        <begin position="190"/>
        <end position="217"/>
    </location>
</feature>
<sequence length="240" mass="27295">MHPIKESIRFYARNIESLLLLSAVLVVPFFLIQNFTLNYVNLIAAITGAKVVSGFFSLFLLLLFLLILQIPFAQYVQSDLDGDERPVRKAFRTFFEHSFSVFMFGIVFSFLVSTGMMLFIIPGLIIMVLFYLTPYFVVLKKQSAWRSWRAAMEMGKKHFFPLFGLLLMVSVVEWLISLAGLFLVTSITSTFGAVMFIELLLNVIVLPFFAVMFMMYVNKWKEEAAGSEAAVAGGLLLDER</sequence>
<name>A0A220MRG6_9BACL</name>
<feature type="transmembrane region" description="Helical" evidence="1">
    <location>
        <begin position="159"/>
        <end position="184"/>
    </location>
</feature>
<organism evidence="2 3">
    <name type="scientific">Brevibacillus formosus</name>
    <dbReference type="NCBI Taxonomy" id="54913"/>
    <lineage>
        <taxon>Bacteria</taxon>
        <taxon>Bacillati</taxon>
        <taxon>Bacillota</taxon>
        <taxon>Bacilli</taxon>
        <taxon>Bacillales</taxon>
        <taxon>Paenibacillaceae</taxon>
        <taxon>Brevibacillus</taxon>
    </lineage>
</organism>
<dbReference type="AlphaFoldDB" id="A0A220MRG6"/>
<feature type="transmembrane region" description="Helical" evidence="1">
    <location>
        <begin position="52"/>
        <end position="73"/>
    </location>
</feature>
<feature type="transmembrane region" description="Helical" evidence="1">
    <location>
        <begin position="118"/>
        <end position="138"/>
    </location>
</feature>
<accession>A0A220MRG6</accession>
<gene>
    <name evidence="2" type="ORF">BP422_28535</name>
</gene>
<evidence type="ECO:0008006" key="4">
    <source>
        <dbReference type="Google" id="ProtNLM"/>
    </source>
</evidence>
<protein>
    <recommendedName>
        <fullName evidence="4">Glycerophosphoryl diester phosphodiesterase membrane domain-containing protein</fullName>
    </recommendedName>
</protein>
<feature type="transmembrane region" description="Helical" evidence="1">
    <location>
        <begin position="12"/>
        <end position="32"/>
    </location>
</feature>
<dbReference type="Proteomes" id="UP000197781">
    <property type="component" value="Chromosome"/>
</dbReference>
<reference evidence="2 3" key="1">
    <citation type="submission" date="2016-11" db="EMBL/GenBank/DDBJ databases">
        <authorList>
            <person name="Jaros S."/>
            <person name="Januszkiewicz K."/>
            <person name="Wedrychowicz H."/>
        </authorList>
    </citation>
    <scope>NUCLEOTIDE SEQUENCE [LARGE SCALE GENOMIC DNA]</scope>
    <source>
        <strain evidence="2 3">NF2</strain>
    </source>
</reference>
<evidence type="ECO:0000256" key="1">
    <source>
        <dbReference type="SAM" id="Phobius"/>
    </source>
</evidence>
<dbReference type="KEGG" id="bfm:BP422_28535"/>
<keyword evidence="1" id="KW-1133">Transmembrane helix</keyword>